<gene>
    <name evidence="3" type="ORF">C479_15662</name>
</gene>
<dbReference type="Pfam" id="PF13559">
    <property type="entry name" value="DUF4129"/>
    <property type="match status" value="1"/>
</dbReference>
<name>M0B830_9EURY</name>
<dbReference type="Proteomes" id="UP000011560">
    <property type="component" value="Unassembled WGS sequence"/>
</dbReference>
<organism evidence="3 4">
    <name type="scientific">Halovivax asiaticus JCM 14624</name>
    <dbReference type="NCBI Taxonomy" id="1227490"/>
    <lineage>
        <taxon>Archaea</taxon>
        <taxon>Methanobacteriati</taxon>
        <taxon>Methanobacteriota</taxon>
        <taxon>Stenosarchaea group</taxon>
        <taxon>Halobacteria</taxon>
        <taxon>Halobacteriales</taxon>
        <taxon>Natrialbaceae</taxon>
        <taxon>Halovivax</taxon>
    </lineage>
</organism>
<keyword evidence="4" id="KW-1185">Reference proteome</keyword>
<dbReference type="InterPro" id="IPR025403">
    <property type="entry name" value="TgpA-like_C"/>
</dbReference>
<dbReference type="RefSeq" id="WP_007704728.1">
    <property type="nucleotide sequence ID" value="NZ_AOIQ01000024.1"/>
</dbReference>
<feature type="transmembrane region" description="Helical" evidence="1">
    <location>
        <begin position="87"/>
        <end position="107"/>
    </location>
</feature>
<dbReference type="STRING" id="1227490.C479_15662"/>
<keyword evidence="1" id="KW-0812">Transmembrane</keyword>
<feature type="transmembrane region" description="Helical" evidence="1">
    <location>
        <begin position="141"/>
        <end position="163"/>
    </location>
</feature>
<evidence type="ECO:0000259" key="2">
    <source>
        <dbReference type="Pfam" id="PF13559"/>
    </source>
</evidence>
<protein>
    <recommendedName>
        <fullName evidence="2">Protein-glutamine gamma-glutamyltransferase-like C-terminal domain-containing protein</fullName>
    </recommendedName>
</protein>
<evidence type="ECO:0000256" key="1">
    <source>
        <dbReference type="SAM" id="Phobius"/>
    </source>
</evidence>
<dbReference type="EMBL" id="AOIQ01000024">
    <property type="protein sequence ID" value="ELZ07056.1"/>
    <property type="molecule type" value="Genomic_DNA"/>
</dbReference>
<evidence type="ECO:0000313" key="4">
    <source>
        <dbReference type="Proteomes" id="UP000011560"/>
    </source>
</evidence>
<feature type="domain" description="Protein-glutamine gamma-glutamyltransferase-like C-terminal" evidence="2">
    <location>
        <begin position="214"/>
        <end position="280"/>
    </location>
</feature>
<evidence type="ECO:0000313" key="3">
    <source>
        <dbReference type="EMBL" id="ELZ07056.1"/>
    </source>
</evidence>
<keyword evidence="1" id="KW-1133">Transmembrane helix</keyword>
<proteinExistence type="predicted"/>
<feature type="transmembrane region" description="Helical" evidence="1">
    <location>
        <begin position="58"/>
        <end position="80"/>
    </location>
</feature>
<reference evidence="3 4" key="1">
    <citation type="journal article" date="2014" name="PLoS Genet.">
        <title>Phylogenetically driven sequencing of extremely halophilic archaea reveals strategies for static and dynamic osmo-response.</title>
        <authorList>
            <person name="Becker E.A."/>
            <person name="Seitzer P.M."/>
            <person name="Tritt A."/>
            <person name="Larsen D."/>
            <person name="Krusor M."/>
            <person name="Yao A.I."/>
            <person name="Wu D."/>
            <person name="Madern D."/>
            <person name="Eisen J.A."/>
            <person name="Darling A.E."/>
            <person name="Facciotti M.T."/>
        </authorList>
    </citation>
    <scope>NUCLEOTIDE SEQUENCE [LARGE SCALE GENOMIC DNA]</scope>
    <source>
        <strain evidence="3 4">JCM 14624</strain>
    </source>
</reference>
<comment type="caution">
    <text evidence="3">The sequence shown here is derived from an EMBL/GenBank/DDBJ whole genome shotgun (WGS) entry which is preliminary data.</text>
</comment>
<keyword evidence="1" id="KW-0472">Membrane</keyword>
<sequence length="296" mass="30893">MRFDAVFKGSLTVLGIAAVALVAAILDSPVDLSGESGSGPVSTQSGAVDAIAIPEMPPFVQVLFLVVATLLAGLVVLHIIDEPMENLLTVVGVVLGATLILGIYTLFHVIGAGPGFPTEGTSWTGAELTGPTSNSGGNVNAATLVVTTLGGFFVVFVGLVLYLRSKGTPSNEVTANRSPLDGDVSAAAVGAAAGRAATQIESASQQDTENEIYRAWKEMTTLLPVESPQTTTPREFEAAAVEVGLERADVSDLTELFEAVRYGTEEVTHAREEQAIDILRRIESTYAVDDESEVDS</sequence>
<accession>M0B830</accession>
<dbReference type="OrthoDB" id="206550at2157"/>
<dbReference type="AlphaFoldDB" id="M0B830"/>